<dbReference type="GO" id="GO:0005886">
    <property type="term" value="C:plasma membrane"/>
    <property type="evidence" value="ECO:0007669"/>
    <property type="project" value="TreeGrafter"/>
</dbReference>
<dbReference type="InterPro" id="IPR001173">
    <property type="entry name" value="Glyco_trans_2-like"/>
</dbReference>
<dbReference type="KEGG" id="lnn:F0161_04095"/>
<dbReference type="InterPro" id="IPR050256">
    <property type="entry name" value="Glycosyltransferase_2"/>
</dbReference>
<dbReference type="OrthoDB" id="9807778at2"/>
<dbReference type="CDD" id="cd04187">
    <property type="entry name" value="DPM1_like_bac"/>
    <property type="match status" value="1"/>
</dbReference>
<dbReference type="AlphaFoldDB" id="A0A5P1X382"/>
<protein>
    <submittedName>
        <fullName evidence="3">Glycosyltransferase family 2 protein</fullName>
    </submittedName>
</protein>
<keyword evidence="1" id="KW-0812">Transmembrane</keyword>
<keyword evidence="4" id="KW-1185">Reference proteome</keyword>
<evidence type="ECO:0000313" key="3">
    <source>
        <dbReference type="EMBL" id="QER67129.1"/>
    </source>
</evidence>
<keyword evidence="3" id="KW-0808">Transferase</keyword>
<feature type="transmembrane region" description="Helical" evidence="1">
    <location>
        <begin position="235"/>
        <end position="257"/>
    </location>
</feature>
<feature type="domain" description="Glycosyltransferase 2-like" evidence="2">
    <location>
        <begin position="5"/>
        <end position="169"/>
    </location>
</feature>
<dbReference type="GO" id="GO:0016740">
    <property type="term" value="F:transferase activity"/>
    <property type="evidence" value="ECO:0007669"/>
    <property type="project" value="UniProtKB-KW"/>
</dbReference>
<accession>A0A5P1X382</accession>
<keyword evidence="1" id="KW-0472">Membrane</keyword>
<evidence type="ECO:0000259" key="2">
    <source>
        <dbReference type="Pfam" id="PF00535"/>
    </source>
</evidence>
<dbReference type="Gene3D" id="3.90.550.10">
    <property type="entry name" value="Spore Coat Polysaccharide Biosynthesis Protein SpsA, Chain A"/>
    <property type="match status" value="1"/>
</dbReference>
<proteinExistence type="predicted"/>
<dbReference type="SUPFAM" id="SSF53448">
    <property type="entry name" value="Nucleotide-diphospho-sugar transferases"/>
    <property type="match status" value="1"/>
</dbReference>
<keyword evidence="1" id="KW-1133">Transmembrane helix</keyword>
<organism evidence="3 4">
    <name type="scientific">Paucilactobacillus nenjiangensis</name>
    <dbReference type="NCBI Taxonomy" id="1296540"/>
    <lineage>
        <taxon>Bacteria</taxon>
        <taxon>Bacillati</taxon>
        <taxon>Bacillota</taxon>
        <taxon>Bacilli</taxon>
        <taxon>Lactobacillales</taxon>
        <taxon>Lactobacillaceae</taxon>
        <taxon>Paucilactobacillus</taxon>
    </lineage>
</organism>
<feature type="transmembrane region" description="Helical" evidence="1">
    <location>
        <begin position="263"/>
        <end position="291"/>
    </location>
</feature>
<name>A0A5P1X382_9LACO</name>
<reference evidence="3 4" key="1">
    <citation type="submission" date="2019-09" db="EMBL/GenBank/DDBJ databases">
        <title>Complete Genome Sequence of Lactobacillus nenjiangensis SH-Y15, isolated from sauerkraut.</title>
        <authorList>
            <person name="Yang H."/>
        </authorList>
    </citation>
    <scope>NUCLEOTIDE SEQUENCE [LARGE SCALE GENOMIC DNA]</scope>
    <source>
        <strain evidence="3 4">SH-Y15</strain>
    </source>
</reference>
<evidence type="ECO:0000256" key="1">
    <source>
        <dbReference type="SAM" id="Phobius"/>
    </source>
</evidence>
<dbReference type="PANTHER" id="PTHR48090:SF8">
    <property type="entry name" value="GLYCOSYLTRANSFERASE CSBB-RELATED"/>
    <property type="match status" value="1"/>
</dbReference>
<dbReference type="RefSeq" id="WP_150203795.1">
    <property type="nucleotide sequence ID" value="NZ_CP043939.1"/>
</dbReference>
<gene>
    <name evidence="3" type="ORF">F0161_04095</name>
</gene>
<dbReference type="Proteomes" id="UP000325295">
    <property type="component" value="Chromosome"/>
</dbReference>
<dbReference type="InterPro" id="IPR029044">
    <property type="entry name" value="Nucleotide-diphossugar_trans"/>
</dbReference>
<evidence type="ECO:0000313" key="4">
    <source>
        <dbReference type="Proteomes" id="UP000325295"/>
    </source>
</evidence>
<sequence>MDKISIVVPCYNEEEMIALFLQTCEATITAMSNVVSEYWFIDDGSRDNTLEEIKKLNKRLPEKVHYISFSRNFGKEAALYAGLEAATGEYVVVMDVDLQDPPELMTKMFDIIKNNEIDCVSTRRSNRKGEPIIRSFFSNMFYRVINSISTTNIINGARDYRMMTRKMVSAVLELTEYNRFSKGIFSWVGFKTEYIEYENIERAAGTTSWSFWKLLRYSIDGITDFSEVPLSIASWVGMISFIGSMIGIAFIIIRAIIVPGSSVYGWASLICVFLLLGGIQLLCLGIVGKYIGKIYMQSKKRPIYLEKDRK</sequence>
<dbReference type="EMBL" id="CP043939">
    <property type="protein sequence ID" value="QER67129.1"/>
    <property type="molecule type" value="Genomic_DNA"/>
</dbReference>
<dbReference type="Pfam" id="PF00535">
    <property type="entry name" value="Glycos_transf_2"/>
    <property type="match status" value="1"/>
</dbReference>
<dbReference type="PANTHER" id="PTHR48090">
    <property type="entry name" value="UNDECAPRENYL-PHOSPHATE 4-DEOXY-4-FORMAMIDO-L-ARABINOSE TRANSFERASE-RELATED"/>
    <property type="match status" value="1"/>
</dbReference>